<dbReference type="PANTHER" id="PTHR10907:SF47">
    <property type="entry name" value="REGUCALCIN"/>
    <property type="match status" value="1"/>
</dbReference>
<dbReference type="GO" id="GO:0005509">
    <property type="term" value="F:calcium ion binding"/>
    <property type="evidence" value="ECO:0007669"/>
    <property type="project" value="TreeGrafter"/>
</dbReference>
<dbReference type="InterPro" id="IPR013658">
    <property type="entry name" value="SGL"/>
</dbReference>
<evidence type="ECO:0000256" key="3">
    <source>
        <dbReference type="PIRSR" id="PIRSR605511-2"/>
    </source>
</evidence>
<proteinExistence type="inferred from homology"/>
<name>A0A7S8E9L8_9CHLR</name>
<dbReference type="KEGG" id="pmet:G4Y79_00660"/>
<protein>
    <submittedName>
        <fullName evidence="5">SMP-30/gluconolactonase/LRE family protein</fullName>
    </submittedName>
</protein>
<evidence type="ECO:0000259" key="4">
    <source>
        <dbReference type="Pfam" id="PF08450"/>
    </source>
</evidence>
<feature type="binding site" evidence="3">
    <location>
        <position position="99"/>
    </location>
    <ligand>
        <name>substrate</name>
    </ligand>
</feature>
<accession>A0A7S8E9L8</accession>
<feature type="binding site" evidence="3">
    <location>
        <position position="16"/>
    </location>
    <ligand>
        <name>a divalent metal cation</name>
        <dbReference type="ChEBI" id="CHEBI:60240"/>
    </ligand>
</feature>
<dbReference type="PRINTS" id="PR01790">
    <property type="entry name" value="SMP30FAMILY"/>
</dbReference>
<dbReference type="PANTHER" id="PTHR10907">
    <property type="entry name" value="REGUCALCIN"/>
    <property type="match status" value="1"/>
</dbReference>
<feature type="binding site" evidence="3">
    <location>
        <position position="194"/>
    </location>
    <ligand>
        <name>a divalent metal cation</name>
        <dbReference type="ChEBI" id="CHEBI:60240"/>
    </ligand>
</feature>
<feature type="active site" description="Proton donor/acceptor" evidence="2">
    <location>
        <position position="194"/>
    </location>
</feature>
<dbReference type="EMBL" id="CP062983">
    <property type="protein sequence ID" value="QPC82916.1"/>
    <property type="molecule type" value="Genomic_DNA"/>
</dbReference>
<dbReference type="Gene3D" id="2.120.10.30">
    <property type="entry name" value="TolB, C-terminal domain"/>
    <property type="match status" value="1"/>
</dbReference>
<dbReference type="GO" id="GO:0004341">
    <property type="term" value="F:gluconolactonase activity"/>
    <property type="evidence" value="ECO:0007669"/>
    <property type="project" value="TreeGrafter"/>
</dbReference>
<evidence type="ECO:0000313" key="6">
    <source>
        <dbReference type="Proteomes" id="UP000594468"/>
    </source>
</evidence>
<feature type="binding site" evidence="3">
    <location>
        <position position="101"/>
    </location>
    <ligand>
        <name>substrate</name>
    </ligand>
</feature>
<comment type="cofactor">
    <cofactor evidence="3">
        <name>Zn(2+)</name>
        <dbReference type="ChEBI" id="CHEBI:29105"/>
    </cofactor>
    <text evidence="3">Binds 1 divalent metal cation per subunit.</text>
</comment>
<feature type="binding site" evidence="3">
    <location>
        <position position="144"/>
    </location>
    <ligand>
        <name>a divalent metal cation</name>
        <dbReference type="ChEBI" id="CHEBI:60240"/>
    </ligand>
</feature>
<dbReference type="RefSeq" id="WP_195170985.1">
    <property type="nucleotide sequence ID" value="NZ_CP062983.1"/>
</dbReference>
<comment type="similarity">
    <text evidence="1">Belongs to the SMP-30/CGR1 family.</text>
</comment>
<dbReference type="Proteomes" id="UP000594468">
    <property type="component" value="Chromosome"/>
</dbReference>
<feature type="binding site" evidence="3">
    <location>
        <position position="119"/>
    </location>
    <ligand>
        <name>substrate</name>
    </ligand>
</feature>
<sequence length="284" mass="31711">MTSLENVVPAQCSLGEGPVWHAGEQKLYWVDLLENTVHTYHPESDEHTVMTFPDMMCALAIRASGGFVVATRKSFAFWDGHSEHVEPIIEIETDIPENRFNDGAVDPQGRFWVGTMGPDYGGNLYRLNHDLTVDHMETGISTSNGIGWTPDGTIMYYTDSDPRTIYMYDFDGETGDISNRRNFLHNPNVPGVPDGMTVDSEGYIWSARWDGYNITRYTPTGEVDRIVEIPVAKVTSATFGGPDLRDLYITCALGQTPRTEQPQAGDIFRLRVDVPGLPEPIFRG</sequence>
<organism evidence="5 6">
    <name type="scientific">Phototrophicus methaneseepsis</name>
    <dbReference type="NCBI Taxonomy" id="2710758"/>
    <lineage>
        <taxon>Bacteria</taxon>
        <taxon>Bacillati</taxon>
        <taxon>Chloroflexota</taxon>
        <taxon>Candidatus Thermofontia</taxon>
        <taxon>Phototrophicales</taxon>
        <taxon>Phototrophicaceae</taxon>
        <taxon>Phototrophicus</taxon>
    </lineage>
</organism>
<dbReference type="Pfam" id="PF08450">
    <property type="entry name" value="SGL"/>
    <property type="match status" value="1"/>
</dbReference>
<keyword evidence="6" id="KW-1185">Reference proteome</keyword>
<feature type="domain" description="SMP-30/Gluconolactonase/LRE-like region" evidence="4">
    <location>
        <begin position="14"/>
        <end position="252"/>
    </location>
</feature>
<dbReference type="GO" id="GO:0019853">
    <property type="term" value="P:L-ascorbic acid biosynthetic process"/>
    <property type="evidence" value="ECO:0007669"/>
    <property type="project" value="TreeGrafter"/>
</dbReference>
<gene>
    <name evidence="5" type="ORF">G4Y79_00660</name>
</gene>
<dbReference type="InterPro" id="IPR011042">
    <property type="entry name" value="6-blade_b-propeller_TolB-like"/>
</dbReference>
<keyword evidence="3" id="KW-0479">Metal-binding</keyword>
<dbReference type="SUPFAM" id="SSF63829">
    <property type="entry name" value="Calcium-dependent phosphotriesterase"/>
    <property type="match status" value="1"/>
</dbReference>
<evidence type="ECO:0000256" key="2">
    <source>
        <dbReference type="PIRSR" id="PIRSR605511-1"/>
    </source>
</evidence>
<keyword evidence="3" id="KW-0862">Zinc</keyword>
<dbReference type="InterPro" id="IPR005511">
    <property type="entry name" value="SMP-30"/>
</dbReference>
<evidence type="ECO:0000313" key="5">
    <source>
        <dbReference type="EMBL" id="QPC82916.1"/>
    </source>
</evidence>
<reference evidence="5 6" key="1">
    <citation type="submission" date="2020-02" db="EMBL/GenBank/DDBJ databases">
        <authorList>
            <person name="Zheng R.K."/>
            <person name="Sun C.M."/>
        </authorList>
    </citation>
    <scope>NUCLEOTIDE SEQUENCE [LARGE SCALE GENOMIC DNA]</scope>
    <source>
        <strain evidence="6">rifampicinis</strain>
    </source>
</reference>
<dbReference type="AlphaFoldDB" id="A0A7S8E9L8"/>
<evidence type="ECO:0000256" key="1">
    <source>
        <dbReference type="ARBA" id="ARBA00008853"/>
    </source>
</evidence>